<dbReference type="PANTHER" id="PTHR11064:SF9">
    <property type="entry name" value="NUCLEAR TRANSCRIPTION FACTOR Y SUBUNIT BETA"/>
    <property type="match status" value="1"/>
</dbReference>
<comment type="caution">
    <text evidence="6">The sequence shown here is derived from an EMBL/GenBank/DDBJ whole genome shotgun (WGS) entry which is preliminary data.</text>
</comment>
<keyword evidence="3" id="KW-0238">DNA-binding</keyword>
<proteinExistence type="inferred from homology"/>
<keyword evidence="4" id="KW-0804">Transcription</keyword>
<dbReference type="AlphaFoldDB" id="A0A0M0JI06"/>
<dbReference type="Gene3D" id="1.10.20.10">
    <property type="entry name" value="Histone, subunit A"/>
    <property type="match status" value="1"/>
</dbReference>
<evidence type="ECO:0000256" key="3">
    <source>
        <dbReference type="ARBA" id="ARBA00023125"/>
    </source>
</evidence>
<evidence type="ECO:0000313" key="7">
    <source>
        <dbReference type="Proteomes" id="UP000037460"/>
    </source>
</evidence>
<accession>A0A0M0JI06</accession>
<dbReference type="GO" id="GO:0001228">
    <property type="term" value="F:DNA-binding transcription activator activity, RNA polymerase II-specific"/>
    <property type="evidence" value="ECO:0007669"/>
    <property type="project" value="InterPro"/>
</dbReference>
<evidence type="ECO:0000256" key="2">
    <source>
        <dbReference type="ARBA" id="ARBA00023015"/>
    </source>
</evidence>
<dbReference type="OrthoDB" id="386949at2759"/>
<sequence length="106" mass="11695">MANVARLMAMELPKDAKVARDAKVLMQEMVSEFICFITSEANDVSIAMGRKALTPDDILAAFENLESCYRSNDHNIIAARQAIAMASDASEVYKKTKIKWDAPVAL</sequence>
<dbReference type="GO" id="GO:0046982">
    <property type="term" value="F:protein heterodimerization activity"/>
    <property type="evidence" value="ECO:0007669"/>
    <property type="project" value="InterPro"/>
</dbReference>
<organism evidence="6 7">
    <name type="scientific">Chrysochromulina tobinii</name>
    <dbReference type="NCBI Taxonomy" id="1460289"/>
    <lineage>
        <taxon>Eukaryota</taxon>
        <taxon>Haptista</taxon>
        <taxon>Haptophyta</taxon>
        <taxon>Prymnesiophyceae</taxon>
        <taxon>Prymnesiales</taxon>
        <taxon>Chrysochromulinaceae</taxon>
        <taxon>Chrysochromulina</taxon>
    </lineage>
</organism>
<dbReference type="GO" id="GO:0000978">
    <property type="term" value="F:RNA polymerase II cis-regulatory region sequence-specific DNA binding"/>
    <property type="evidence" value="ECO:0007669"/>
    <property type="project" value="TreeGrafter"/>
</dbReference>
<dbReference type="GO" id="GO:0016602">
    <property type="term" value="C:CCAAT-binding factor complex"/>
    <property type="evidence" value="ECO:0007669"/>
    <property type="project" value="InterPro"/>
</dbReference>
<protein>
    <submittedName>
        <fullName evidence="6">Putative histone-like transcription factor</fullName>
    </submittedName>
</protein>
<evidence type="ECO:0000259" key="5">
    <source>
        <dbReference type="Pfam" id="PF00808"/>
    </source>
</evidence>
<comment type="similarity">
    <text evidence="1">Belongs to the NFYB/HAP3 subunit family.</text>
</comment>
<reference evidence="7" key="1">
    <citation type="journal article" date="2015" name="PLoS Genet.">
        <title>Genome Sequence and Transcriptome Analyses of Chrysochromulina tobin: Metabolic Tools for Enhanced Algal Fitness in the Prominent Order Prymnesiales (Haptophyceae).</title>
        <authorList>
            <person name="Hovde B.T."/>
            <person name="Deodato C.R."/>
            <person name="Hunsperger H.M."/>
            <person name="Ryken S.A."/>
            <person name="Yost W."/>
            <person name="Jha R.K."/>
            <person name="Patterson J."/>
            <person name="Monnat R.J. Jr."/>
            <person name="Barlow S.B."/>
            <person name="Starkenburg S.R."/>
            <person name="Cattolico R.A."/>
        </authorList>
    </citation>
    <scope>NUCLEOTIDE SEQUENCE</scope>
    <source>
        <strain evidence="7">CCMP291</strain>
    </source>
</reference>
<dbReference type="EMBL" id="JWZX01002918">
    <property type="protein sequence ID" value="KOO25873.1"/>
    <property type="molecule type" value="Genomic_DNA"/>
</dbReference>
<evidence type="ECO:0000256" key="4">
    <source>
        <dbReference type="ARBA" id="ARBA00023163"/>
    </source>
</evidence>
<evidence type="ECO:0000256" key="1">
    <source>
        <dbReference type="ARBA" id="ARBA00009053"/>
    </source>
</evidence>
<dbReference type="InterPro" id="IPR009072">
    <property type="entry name" value="Histone-fold"/>
</dbReference>
<dbReference type="SUPFAM" id="SSF47113">
    <property type="entry name" value="Histone-fold"/>
    <property type="match status" value="1"/>
</dbReference>
<gene>
    <name evidence="6" type="ORF">Ctob_012056</name>
</gene>
<dbReference type="Pfam" id="PF00808">
    <property type="entry name" value="CBFD_NFYB_HMF"/>
    <property type="match status" value="1"/>
</dbReference>
<dbReference type="InterPro" id="IPR027113">
    <property type="entry name" value="Transc_fact_NFYB/HAP3"/>
</dbReference>
<feature type="domain" description="Transcription factor CBF/NF-Y/archaeal histone" evidence="5">
    <location>
        <begin position="1"/>
        <end position="61"/>
    </location>
</feature>
<dbReference type="PANTHER" id="PTHR11064">
    <property type="entry name" value="CCAAT-BINDING TRANSCRIPTION FACTOR-RELATED"/>
    <property type="match status" value="1"/>
</dbReference>
<dbReference type="Proteomes" id="UP000037460">
    <property type="component" value="Unassembled WGS sequence"/>
</dbReference>
<keyword evidence="2" id="KW-0805">Transcription regulation</keyword>
<evidence type="ECO:0000313" key="6">
    <source>
        <dbReference type="EMBL" id="KOO25873.1"/>
    </source>
</evidence>
<name>A0A0M0JI06_9EUKA</name>
<dbReference type="InterPro" id="IPR003958">
    <property type="entry name" value="CBFA_NFYB_domain"/>
</dbReference>
<keyword evidence="7" id="KW-1185">Reference proteome</keyword>